<feature type="compositionally biased region" description="Basic and acidic residues" evidence="2">
    <location>
        <begin position="516"/>
        <end position="530"/>
    </location>
</feature>
<dbReference type="AlphaFoldDB" id="A0A6G1L763"/>
<feature type="compositionally biased region" description="Polar residues" evidence="2">
    <location>
        <begin position="209"/>
        <end position="219"/>
    </location>
</feature>
<evidence type="ECO:0000313" key="5">
    <source>
        <dbReference type="Proteomes" id="UP000799436"/>
    </source>
</evidence>
<feature type="region of interest" description="Disordered" evidence="2">
    <location>
        <begin position="27"/>
        <end position="124"/>
    </location>
</feature>
<feature type="domain" description="BZIP" evidence="3">
    <location>
        <begin position="307"/>
        <end position="322"/>
    </location>
</feature>
<feature type="compositionally biased region" description="Low complexity" evidence="2">
    <location>
        <begin position="267"/>
        <end position="281"/>
    </location>
</feature>
<dbReference type="GO" id="GO:0003700">
    <property type="term" value="F:DNA-binding transcription factor activity"/>
    <property type="evidence" value="ECO:0007669"/>
    <property type="project" value="InterPro"/>
</dbReference>
<sequence>MDPWGSPFPDEQGYDTFAWQSLDDLSLPHQSLSDGLPFDFNEQQFPEDSNAVMSPQQHPNGQHSHTRQVDVPNEVNANPDQQPATNGFNTEANLPFDPVRSNTNTFPERGSAQRVDPTQRTGSGRQVMAGQFNASQAQQSGTSTGYINILPGQPITPTTPAWVNMNPGQLTDPSWATRYLNNNQSHSSTQRAAMSPIAVKVEQAVVSNESTDLPVNQQHIGPYGLGRMSQQTARPPAGTADNNDYGQHRRSESDTSSAKVPLPPRNSSAGAAQSSPAPTGPMSSSVTVPPRPRPGRKPIPQEDAADRRRLQNRNAQRNFRDKRQQRLSDTLREVEQTKKMHQDTISDYERKIDDIKRNHAAQMEHLRQHYSQRLQEADKRIEALRLELQQRQQQRDSIFAPRNAFTGRPFNDLTLDTRAATRGMIASAPTPPEELATDYTDAYAASWRSQQARPQNNGPTHSNDSLDAMELTPTKQGTRDCGFCKSGNPVCPCDDQRKSRRAMKTTVSQPGTCDQCQRDPERAKACRDLAKGSQLQSRPSTAEGDGSGLSPMSMPPPATTSCSTMLDMVRRAGDSARGMAISDIMGPVQTYPRENGGYDIGIDEQEAASALQSLSRRNTIHE</sequence>
<dbReference type="CDD" id="cd14688">
    <property type="entry name" value="bZIP_YAP"/>
    <property type="match status" value="1"/>
</dbReference>
<evidence type="ECO:0000259" key="3">
    <source>
        <dbReference type="PROSITE" id="PS00036"/>
    </source>
</evidence>
<name>A0A6G1L763_9PEZI</name>
<organism evidence="4 5">
    <name type="scientific">Teratosphaeria nubilosa</name>
    <dbReference type="NCBI Taxonomy" id="161662"/>
    <lineage>
        <taxon>Eukaryota</taxon>
        <taxon>Fungi</taxon>
        <taxon>Dikarya</taxon>
        <taxon>Ascomycota</taxon>
        <taxon>Pezizomycotina</taxon>
        <taxon>Dothideomycetes</taxon>
        <taxon>Dothideomycetidae</taxon>
        <taxon>Mycosphaerellales</taxon>
        <taxon>Teratosphaeriaceae</taxon>
        <taxon>Teratosphaeria</taxon>
    </lineage>
</organism>
<feature type="region of interest" description="Disordered" evidence="2">
    <location>
        <begin position="494"/>
        <end position="562"/>
    </location>
</feature>
<feature type="region of interest" description="Disordered" evidence="2">
    <location>
        <begin position="449"/>
        <end position="468"/>
    </location>
</feature>
<feature type="compositionally biased region" description="Polar residues" evidence="2">
    <location>
        <begin position="41"/>
        <end position="63"/>
    </location>
</feature>
<evidence type="ECO:0000256" key="1">
    <source>
        <dbReference type="SAM" id="Coils"/>
    </source>
</evidence>
<keyword evidence="5" id="KW-1185">Reference proteome</keyword>
<evidence type="ECO:0000313" key="4">
    <source>
        <dbReference type="EMBL" id="KAF2768773.1"/>
    </source>
</evidence>
<feature type="compositionally biased region" description="Polar residues" evidence="2">
    <location>
        <begin position="449"/>
        <end position="465"/>
    </location>
</feature>
<gene>
    <name evidence="4" type="ORF">EJ03DRAFT_336763</name>
</gene>
<feature type="compositionally biased region" description="Polar residues" evidence="2">
    <location>
        <begin position="505"/>
        <end position="515"/>
    </location>
</feature>
<accession>A0A6G1L763</accession>
<protein>
    <recommendedName>
        <fullName evidence="3">BZIP domain-containing protein</fullName>
    </recommendedName>
</protein>
<dbReference type="OrthoDB" id="5374328at2759"/>
<proteinExistence type="predicted"/>
<feature type="coiled-coil region" evidence="1">
    <location>
        <begin position="331"/>
        <end position="394"/>
    </location>
</feature>
<dbReference type="InterPro" id="IPR004827">
    <property type="entry name" value="bZIP"/>
</dbReference>
<keyword evidence="1" id="KW-0175">Coiled coil</keyword>
<evidence type="ECO:0000256" key="2">
    <source>
        <dbReference type="SAM" id="MobiDB-lite"/>
    </source>
</evidence>
<feature type="region of interest" description="Disordered" evidence="2">
    <location>
        <begin position="209"/>
        <end position="330"/>
    </location>
</feature>
<feature type="compositionally biased region" description="Basic and acidic residues" evidence="2">
    <location>
        <begin position="318"/>
        <end position="330"/>
    </location>
</feature>
<dbReference type="PROSITE" id="PS00036">
    <property type="entry name" value="BZIP_BASIC"/>
    <property type="match status" value="1"/>
</dbReference>
<dbReference type="EMBL" id="ML995841">
    <property type="protein sequence ID" value="KAF2768773.1"/>
    <property type="molecule type" value="Genomic_DNA"/>
</dbReference>
<feature type="compositionally biased region" description="Polar residues" evidence="2">
    <location>
        <begin position="75"/>
        <end position="92"/>
    </location>
</feature>
<reference evidence="4" key="1">
    <citation type="journal article" date="2020" name="Stud. Mycol.">
        <title>101 Dothideomycetes genomes: a test case for predicting lifestyles and emergence of pathogens.</title>
        <authorList>
            <person name="Haridas S."/>
            <person name="Albert R."/>
            <person name="Binder M."/>
            <person name="Bloem J."/>
            <person name="Labutti K."/>
            <person name="Salamov A."/>
            <person name="Andreopoulos B."/>
            <person name="Baker S."/>
            <person name="Barry K."/>
            <person name="Bills G."/>
            <person name="Bluhm B."/>
            <person name="Cannon C."/>
            <person name="Castanera R."/>
            <person name="Culley D."/>
            <person name="Daum C."/>
            <person name="Ezra D."/>
            <person name="Gonzalez J."/>
            <person name="Henrissat B."/>
            <person name="Kuo A."/>
            <person name="Liang C."/>
            <person name="Lipzen A."/>
            <person name="Lutzoni F."/>
            <person name="Magnuson J."/>
            <person name="Mondo S."/>
            <person name="Nolan M."/>
            <person name="Ohm R."/>
            <person name="Pangilinan J."/>
            <person name="Park H.-J."/>
            <person name="Ramirez L."/>
            <person name="Alfaro M."/>
            <person name="Sun H."/>
            <person name="Tritt A."/>
            <person name="Yoshinaga Y."/>
            <person name="Zwiers L.-H."/>
            <person name="Turgeon B."/>
            <person name="Goodwin S."/>
            <person name="Spatafora J."/>
            <person name="Crous P."/>
            <person name="Grigoriev I."/>
        </authorList>
    </citation>
    <scope>NUCLEOTIDE SEQUENCE</scope>
    <source>
        <strain evidence="4">CBS 116005</strain>
    </source>
</reference>
<dbReference type="Proteomes" id="UP000799436">
    <property type="component" value="Unassembled WGS sequence"/>
</dbReference>